<dbReference type="RefSeq" id="WP_024105796.1">
    <property type="nucleotide sequence ID" value="NZ_CP031560.1"/>
</dbReference>
<dbReference type="Proteomes" id="UP000266633">
    <property type="component" value="Unassembled WGS sequence"/>
</dbReference>
<evidence type="ECO:0000313" key="3">
    <source>
        <dbReference type="EMBL" id="RJL66342.1"/>
    </source>
</evidence>
<evidence type="ECO:0000313" key="4">
    <source>
        <dbReference type="Proteomes" id="UP000245055"/>
    </source>
</evidence>
<sequence>MKHVSLQHKTATTQRQAQRQPRQPLQDNRASPLTALQFKGDRYYWVKPADGSWMYVGAFKNHASANQWWAANKSTYPGGRFSQGNSASKFK</sequence>
<dbReference type="EMBL" id="QZDO01000083">
    <property type="protein sequence ID" value="RJL66342.1"/>
    <property type="molecule type" value="Genomic_DNA"/>
</dbReference>
<dbReference type="GeneID" id="49321948"/>
<protein>
    <submittedName>
        <fullName evidence="2">Uncharacterized protein</fullName>
    </submittedName>
</protein>
<comment type="caution">
    <text evidence="2">The sequence shown here is derived from an EMBL/GenBank/DDBJ whole genome shotgun (WGS) entry which is preliminary data.</text>
</comment>
<organism evidence="2 4">
    <name type="scientific">Dickeya dianthicola</name>
    <dbReference type="NCBI Taxonomy" id="204039"/>
    <lineage>
        <taxon>Bacteria</taxon>
        <taxon>Pseudomonadati</taxon>
        <taxon>Pseudomonadota</taxon>
        <taxon>Gammaproteobacteria</taxon>
        <taxon>Enterobacterales</taxon>
        <taxon>Pectobacteriaceae</taxon>
        <taxon>Dickeya</taxon>
    </lineage>
</organism>
<reference evidence="3 5" key="2">
    <citation type="submission" date="2018-09" db="EMBL/GenBank/DDBJ databases">
        <title>Phylogenetic diversity of Pectobacterium and Dickeya strains causing blackleg disease of potato in Morocco.</title>
        <authorList>
            <person name="Oulghazi S."/>
            <person name="Moumni M."/>
            <person name="Faure D."/>
        </authorList>
    </citation>
    <scope>NUCLEOTIDE SEQUENCE [LARGE SCALE GENOMIC DNA]</scope>
    <source>
        <strain evidence="3 5">S4.16.03.LID</strain>
    </source>
</reference>
<evidence type="ECO:0000313" key="2">
    <source>
        <dbReference type="EMBL" id="PWD73815.1"/>
    </source>
</evidence>
<name>A0AAP6VH25_9GAMM</name>
<feature type="compositionally biased region" description="Low complexity" evidence="1">
    <location>
        <begin position="10"/>
        <end position="24"/>
    </location>
</feature>
<reference evidence="2 4" key="1">
    <citation type="submission" date="2018-05" db="EMBL/GenBank/DDBJ databases">
        <title>Genomic diversity of pathogens causing Blackleg of Potato in Pakistan.</title>
        <authorList>
            <person name="Sarfraz S."/>
            <person name="Riaz K."/>
            <person name="Oulghazi S."/>
            <person name="Cigna J."/>
            <person name="Sahi S.T."/>
            <person name="Khan S.H."/>
            <person name="Hameed A."/>
            <person name="Faure D."/>
        </authorList>
    </citation>
    <scope>NUCLEOTIDE SEQUENCE [LARGE SCALE GENOMIC DNA]</scope>
    <source>
        <strain evidence="2 4">SS70</strain>
    </source>
</reference>
<evidence type="ECO:0000256" key="1">
    <source>
        <dbReference type="SAM" id="MobiDB-lite"/>
    </source>
</evidence>
<gene>
    <name evidence="3" type="ORF">D5077_20585</name>
    <name evidence="2" type="ORF">DF213_09110</name>
</gene>
<accession>A0AAP6VH25</accession>
<proteinExistence type="predicted"/>
<evidence type="ECO:0000313" key="5">
    <source>
        <dbReference type="Proteomes" id="UP000266633"/>
    </source>
</evidence>
<feature type="region of interest" description="Disordered" evidence="1">
    <location>
        <begin position="1"/>
        <end position="32"/>
    </location>
</feature>
<dbReference type="EMBL" id="QESZ01000012">
    <property type="protein sequence ID" value="PWD73815.1"/>
    <property type="molecule type" value="Genomic_DNA"/>
</dbReference>
<dbReference type="AlphaFoldDB" id="A0AAP6VH25"/>
<dbReference type="Proteomes" id="UP000245055">
    <property type="component" value="Unassembled WGS sequence"/>
</dbReference>
<keyword evidence="5" id="KW-1185">Reference proteome</keyword>